<accession>A0A1H0CGN9</accession>
<name>A0A1H0CGN9_9FIRM</name>
<keyword evidence="3" id="KW-1185">Reference proteome</keyword>
<feature type="transmembrane region" description="Helical" evidence="1">
    <location>
        <begin position="142"/>
        <end position="164"/>
    </location>
</feature>
<dbReference type="Pfam" id="PF06177">
    <property type="entry name" value="QueT"/>
    <property type="match status" value="1"/>
</dbReference>
<sequence>MKKTTTYRLVQGAMIAALYAALTLALAPLSFGQVQIRFAEALTILAVFSLTNVYGLALGCLIANGVGFLLGVNILGGFDMLFGTLATLIAAFISYALRNVRFGRFPVLSALAPVILNGIIIGGELSVLLTNSLAPVPLLTNAAFVAAGEIIPCIVLGLILVYTLEKTGLDKKLF</sequence>
<dbReference type="RefSeq" id="WP_092641118.1">
    <property type="nucleotide sequence ID" value="NZ_FNID01000023.1"/>
</dbReference>
<organism evidence="2 3">
    <name type="scientific">Acetanaerobacterium elongatum</name>
    <dbReference type="NCBI Taxonomy" id="258515"/>
    <lineage>
        <taxon>Bacteria</taxon>
        <taxon>Bacillati</taxon>
        <taxon>Bacillota</taxon>
        <taxon>Clostridia</taxon>
        <taxon>Eubacteriales</taxon>
        <taxon>Oscillospiraceae</taxon>
        <taxon>Acetanaerobacterium</taxon>
    </lineage>
</organism>
<dbReference type="Proteomes" id="UP000199182">
    <property type="component" value="Unassembled WGS sequence"/>
</dbReference>
<dbReference type="OrthoDB" id="9786793at2"/>
<reference evidence="2 3" key="1">
    <citation type="submission" date="2016-10" db="EMBL/GenBank/DDBJ databases">
        <authorList>
            <person name="de Groot N.N."/>
        </authorList>
    </citation>
    <scope>NUCLEOTIDE SEQUENCE [LARGE SCALE GENOMIC DNA]</scope>
    <source>
        <strain evidence="2 3">CGMCC 1.5012</strain>
    </source>
</reference>
<feature type="transmembrane region" description="Helical" evidence="1">
    <location>
        <begin position="107"/>
        <end position="130"/>
    </location>
</feature>
<feature type="transmembrane region" description="Helical" evidence="1">
    <location>
        <begin position="12"/>
        <end position="32"/>
    </location>
</feature>
<dbReference type="InterPro" id="IPR010387">
    <property type="entry name" value="QueT"/>
</dbReference>
<dbReference type="PIRSF" id="PIRSF031501">
    <property type="entry name" value="QueT"/>
    <property type="match status" value="1"/>
</dbReference>
<keyword evidence="1" id="KW-1133">Transmembrane helix</keyword>
<keyword evidence="1" id="KW-0472">Membrane</keyword>
<keyword evidence="1" id="KW-0812">Transmembrane</keyword>
<protein>
    <submittedName>
        <fullName evidence="2">Uncharacterized membrane protein</fullName>
    </submittedName>
</protein>
<evidence type="ECO:0000313" key="2">
    <source>
        <dbReference type="EMBL" id="SDN57078.1"/>
    </source>
</evidence>
<feature type="transmembrane region" description="Helical" evidence="1">
    <location>
        <begin position="74"/>
        <end position="95"/>
    </location>
</feature>
<dbReference type="AlphaFoldDB" id="A0A1H0CGN9"/>
<dbReference type="STRING" id="258515.SAMN05192585_12325"/>
<dbReference type="Gene3D" id="1.10.1760.20">
    <property type="match status" value="1"/>
</dbReference>
<dbReference type="PANTHER" id="PTHR40044">
    <property type="entry name" value="INTEGRAL MEMBRANE PROTEIN-RELATED"/>
    <property type="match status" value="1"/>
</dbReference>
<evidence type="ECO:0000256" key="1">
    <source>
        <dbReference type="SAM" id="Phobius"/>
    </source>
</evidence>
<evidence type="ECO:0000313" key="3">
    <source>
        <dbReference type="Proteomes" id="UP000199182"/>
    </source>
</evidence>
<gene>
    <name evidence="2" type="ORF">SAMN05192585_12325</name>
</gene>
<dbReference type="EMBL" id="FNID01000023">
    <property type="protein sequence ID" value="SDN57078.1"/>
    <property type="molecule type" value="Genomic_DNA"/>
</dbReference>
<dbReference type="PANTHER" id="PTHR40044:SF1">
    <property type="entry name" value="INTEGRAL MEMBRANE PROTEIN"/>
    <property type="match status" value="1"/>
</dbReference>
<proteinExistence type="predicted"/>
<feature type="transmembrane region" description="Helical" evidence="1">
    <location>
        <begin position="44"/>
        <end position="68"/>
    </location>
</feature>